<gene>
    <name evidence="7" type="primary">ilvB</name>
    <name evidence="7" type="ORF">GCM10007380_40320</name>
</gene>
<dbReference type="GO" id="GO:0030976">
    <property type="term" value="F:thiamine pyrophosphate binding"/>
    <property type="evidence" value="ECO:0007669"/>
    <property type="project" value="InterPro"/>
</dbReference>
<dbReference type="EMBL" id="BMHB01000004">
    <property type="protein sequence ID" value="GGI17915.1"/>
    <property type="molecule type" value="Genomic_DNA"/>
</dbReference>
<dbReference type="InterPro" id="IPR000399">
    <property type="entry name" value="TPP-bd_CS"/>
</dbReference>
<dbReference type="SUPFAM" id="SSF52467">
    <property type="entry name" value="DHS-like NAD/FAD-binding domain"/>
    <property type="match status" value="1"/>
</dbReference>
<dbReference type="NCBIfam" id="NF006187">
    <property type="entry name" value="PRK08322.1"/>
    <property type="match status" value="1"/>
</dbReference>
<dbReference type="CDD" id="cd07035">
    <property type="entry name" value="TPP_PYR_POX_like"/>
    <property type="match status" value="1"/>
</dbReference>
<dbReference type="OrthoDB" id="4494979at2"/>
<dbReference type="InterPro" id="IPR029061">
    <property type="entry name" value="THDP-binding"/>
</dbReference>
<dbReference type="GO" id="GO:0000287">
    <property type="term" value="F:magnesium ion binding"/>
    <property type="evidence" value="ECO:0007669"/>
    <property type="project" value="InterPro"/>
</dbReference>
<dbReference type="Pfam" id="PF02775">
    <property type="entry name" value="TPP_enzyme_C"/>
    <property type="match status" value="1"/>
</dbReference>
<comment type="similarity">
    <text evidence="1 3">Belongs to the TPP enzyme family.</text>
</comment>
<protein>
    <submittedName>
        <fullName evidence="7">Acetolactate synthase</fullName>
    </submittedName>
</protein>
<dbReference type="PANTHER" id="PTHR18968">
    <property type="entry name" value="THIAMINE PYROPHOSPHATE ENZYMES"/>
    <property type="match status" value="1"/>
</dbReference>
<dbReference type="Gene3D" id="3.40.50.970">
    <property type="match status" value="2"/>
</dbReference>
<evidence type="ECO:0000259" key="5">
    <source>
        <dbReference type="Pfam" id="PF02775"/>
    </source>
</evidence>
<evidence type="ECO:0000259" key="6">
    <source>
        <dbReference type="Pfam" id="PF02776"/>
    </source>
</evidence>
<dbReference type="Proteomes" id="UP000626244">
    <property type="component" value="Unassembled WGS sequence"/>
</dbReference>
<evidence type="ECO:0000256" key="1">
    <source>
        <dbReference type="ARBA" id="ARBA00007812"/>
    </source>
</evidence>
<dbReference type="Pfam" id="PF00205">
    <property type="entry name" value="TPP_enzyme_M"/>
    <property type="match status" value="1"/>
</dbReference>
<sequence length="523" mass="57411">MKASDLIVRCMEAEGVEFIFGIPGEETLDLIDSISKSSIQFIVTRHEQAAAFMADLYGRLTGKPGVCLATLGPGATNLVTGVANAHLDRSPLVAITGQCEISKQHKESHQYIDTIKLFSPITKYNQQITVASTIPDIIRKAFSEANAESPGAVHIQIPTDIAKEEINGAPLLKSNKKNPIIDHSLVENAVNLIEDAENPIILVGNGVIRAGALNEMKKFIEKSNLPMVNSFMAKGILPFEHPRNLFTIGGATYSNLLHPLRNADLVISIGFDIVEFEPTTWNKNGAINILNINSYPAEVDAHYPVLLDLTGDLKNTIMKLTEFITPRPEPEKFNTLRKNLIQQLQDVSLTELSFPYEIMSLLSEQLPEETTLISDVGLHKIWVSNWYQPSLPGKTFIYNGLASMGASLPGGIATKLAEPNSNIVVVTGDGGFLMNAQELETAKRLGINFTIIVFNNQSYGLIKNHQSKANLEINSIGFTNPDFHLFAQSFGLEYRKATNINEFSTALTEAINSENLNLLEVVL</sequence>
<dbReference type="InterPro" id="IPR011766">
    <property type="entry name" value="TPP_enzyme_TPP-bd"/>
</dbReference>
<dbReference type="GO" id="GO:0005948">
    <property type="term" value="C:acetolactate synthase complex"/>
    <property type="evidence" value="ECO:0007669"/>
    <property type="project" value="TreeGrafter"/>
</dbReference>
<dbReference type="PANTHER" id="PTHR18968:SF129">
    <property type="entry name" value="ACETOLACTATE SYNTHASE"/>
    <property type="match status" value="1"/>
</dbReference>
<evidence type="ECO:0000313" key="8">
    <source>
        <dbReference type="Proteomes" id="UP000626244"/>
    </source>
</evidence>
<name>A0A8J3F0F6_9BACI</name>
<dbReference type="InterPro" id="IPR029035">
    <property type="entry name" value="DHS-like_NAD/FAD-binding_dom"/>
</dbReference>
<dbReference type="Gene3D" id="3.40.50.1220">
    <property type="entry name" value="TPP-binding domain"/>
    <property type="match status" value="1"/>
</dbReference>
<dbReference type="InterPro" id="IPR012001">
    <property type="entry name" value="Thiamin_PyroP_enz_TPP-bd_dom"/>
</dbReference>
<dbReference type="GO" id="GO:0009099">
    <property type="term" value="P:L-valine biosynthetic process"/>
    <property type="evidence" value="ECO:0007669"/>
    <property type="project" value="TreeGrafter"/>
</dbReference>
<dbReference type="Pfam" id="PF02776">
    <property type="entry name" value="TPP_enzyme_N"/>
    <property type="match status" value="1"/>
</dbReference>
<accession>A0A8J3F0F6</accession>
<organism evidence="7 8">
    <name type="scientific">Gottfriedia solisilvae</name>
    <dbReference type="NCBI Taxonomy" id="1516104"/>
    <lineage>
        <taxon>Bacteria</taxon>
        <taxon>Bacillati</taxon>
        <taxon>Bacillota</taxon>
        <taxon>Bacilli</taxon>
        <taxon>Bacillales</taxon>
        <taxon>Bacillaceae</taxon>
        <taxon>Gottfriedia</taxon>
    </lineage>
</organism>
<comment type="caution">
    <text evidence="7">The sequence shown here is derived from an EMBL/GenBank/DDBJ whole genome shotgun (WGS) entry which is preliminary data.</text>
</comment>
<feature type="domain" description="Thiamine pyrophosphate enzyme central" evidence="4">
    <location>
        <begin position="186"/>
        <end position="320"/>
    </location>
</feature>
<proteinExistence type="inferred from homology"/>
<feature type="domain" description="Thiamine pyrophosphate enzyme TPP-binding" evidence="5">
    <location>
        <begin position="375"/>
        <end position="521"/>
    </location>
</feature>
<evidence type="ECO:0000313" key="7">
    <source>
        <dbReference type="EMBL" id="GGI17915.1"/>
    </source>
</evidence>
<dbReference type="FunFam" id="3.40.50.970:FF:000007">
    <property type="entry name" value="Acetolactate synthase"/>
    <property type="match status" value="1"/>
</dbReference>
<feature type="domain" description="Thiamine pyrophosphate enzyme N-terminal TPP-binding" evidence="6">
    <location>
        <begin position="1"/>
        <end position="115"/>
    </location>
</feature>
<dbReference type="PROSITE" id="PS00187">
    <property type="entry name" value="TPP_ENZYMES"/>
    <property type="match status" value="1"/>
</dbReference>
<reference evidence="8" key="1">
    <citation type="journal article" date="2019" name="Int. J. Syst. Evol. Microbiol.">
        <title>The Global Catalogue of Microorganisms (GCM) 10K type strain sequencing project: providing services to taxonomists for standard genome sequencing and annotation.</title>
        <authorList>
            <consortium name="The Broad Institute Genomics Platform"/>
            <consortium name="The Broad Institute Genome Sequencing Center for Infectious Disease"/>
            <person name="Wu L."/>
            <person name="Ma J."/>
        </authorList>
    </citation>
    <scope>NUCLEOTIDE SEQUENCE [LARGE SCALE GENOMIC DNA]</scope>
    <source>
        <strain evidence="8">CGMCC 1.14993</strain>
    </source>
</reference>
<dbReference type="AlphaFoldDB" id="A0A8J3F0F6"/>
<dbReference type="GO" id="GO:0009097">
    <property type="term" value="P:isoleucine biosynthetic process"/>
    <property type="evidence" value="ECO:0007669"/>
    <property type="project" value="TreeGrafter"/>
</dbReference>
<dbReference type="GO" id="GO:0003984">
    <property type="term" value="F:acetolactate synthase activity"/>
    <property type="evidence" value="ECO:0007669"/>
    <property type="project" value="TreeGrafter"/>
</dbReference>
<dbReference type="InterPro" id="IPR045229">
    <property type="entry name" value="TPP_enz"/>
</dbReference>
<evidence type="ECO:0000256" key="2">
    <source>
        <dbReference type="ARBA" id="ARBA00023052"/>
    </source>
</evidence>
<dbReference type="GO" id="GO:0050660">
    <property type="term" value="F:flavin adenine dinucleotide binding"/>
    <property type="evidence" value="ECO:0007669"/>
    <property type="project" value="TreeGrafter"/>
</dbReference>
<keyword evidence="2 3" id="KW-0786">Thiamine pyrophosphate</keyword>
<dbReference type="SUPFAM" id="SSF52518">
    <property type="entry name" value="Thiamin diphosphate-binding fold (THDP-binding)"/>
    <property type="match status" value="2"/>
</dbReference>
<dbReference type="RefSeq" id="WP_088003088.1">
    <property type="nucleotide sequence ID" value="NZ_BMHB01000004.1"/>
</dbReference>
<evidence type="ECO:0000259" key="4">
    <source>
        <dbReference type="Pfam" id="PF00205"/>
    </source>
</evidence>
<keyword evidence="8" id="KW-1185">Reference proteome</keyword>
<dbReference type="InterPro" id="IPR012000">
    <property type="entry name" value="Thiamin_PyroP_enz_cen_dom"/>
</dbReference>
<evidence type="ECO:0000256" key="3">
    <source>
        <dbReference type="RuleBase" id="RU362132"/>
    </source>
</evidence>